<proteinExistence type="predicted"/>
<protein>
    <submittedName>
        <fullName evidence="1">Uncharacterized protein</fullName>
    </submittedName>
</protein>
<gene>
    <name evidence="1" type="ORF">BDN72DRAFT_965459</name>
</gene>
<sequence length="270" mass="30145">MVICCVRFEGTMDSHPNAQSSVTNLASKLSYPLPIHLFDTTEDIGIIKPSGDVYFPLLRRVEKVGVGLATGLFVAKALGDASSSQFSLLQELIFDGPQIAYLPRSPFPASLKFLTLLECGFRWSWLQLDHLTDLRVDVTNPDDQIGVPEFIGYMLNLPNLFYLQVANLLRPTSPSTSVPGAVNLRRDRACPQLFLSSIRFEPDFTLTVELLDHGDMNEGQSFLESLVPHLHTSRHVIRRAVLDCGDRMGQIRILRPCRRGRELTTYSGGN</sequence>
<name>A0ACD3A5N8_9AGAR</name>
<keyword evidence="2" id="KW-1185">Reference proteome</keyword>
<evidence type="ECO:0000313" key="2">
    <source>
        <dbReference type="Proteomes" id="UP000308600"/>
    </source>
</evidence>
<evidence type="ECO:0000313" key="1">
    <source>
        <dbReference type="EMBL" id="TFK60912.1"/>
    </source>
</evidence>
<dbReference type="Proteomes" id="UP000308600">
    <property type="component" value="Unassembled WGS sequence"/>
</dbReference>
<organism evidence="1 2">
    <name type="scientific">Pluteus cervinus</name>
    <dbReference type="NCBI Taxonomy" id="181527"/>
    <lineage>
        <taxon>Eukaryota</taxon>
        <taxon>Fungi</taxon>
        <taxon>Dikarya</taxon>
        <taxon>Basidiomycota</taxon>
        <taxon>Agaricomycotina</taxon>
        <taxon>Agaricomycetes</taxon>
        <taxon>Agaricomycetidae</taxon>
        <taxon>Agaricales</taxon>
        <taxon>Pluteineae</taxon>
        <taxon>Pluteaceae</taxon>
        <taxon>Pluteus</taxon>
    </lineage>
</organism>
<reference evidence="1 2" key="1">
    <citation type="journal article" date="2019" name="Nat. Ecol. Evol.">
        <title>Megaphylogeny resolves global patterns of mushroom evolution.</title>
        <authorList>
            <person name="Varga T."/>
            <person name="Krizsan K."/>
            <person name="Foldi C."/>
            <person name="Dima B."/>
            <person name="Sanchez-Garcia M."/>
            <person name="Sanchez-Ramirez S."/>
            <person name="Szollosi G.J."/>
            <person name="Szarkandi J.G."/>
            <person name="Papp V."/>
            <person name="Albert L."/>
            <person name="Andreopoulos W."/>
            <person name="Angelini C."/>
            <person name="Antonin V."/>
            <person name="Barry K.W."/>
            <person name="Bougher N.L."/>
            <person name="Buchanan P."/>
            <person name="Buyck B."/>
            <person name="Bense V."/>
            <person name="Catcheside P."/>
            <person name="Chovatia M."/>
            <person name="Cooper J."/>
            <person name="Damon W."/>
            <person name="Desjardin D."/>
            <person name="Finy P."/>
            <person name="Geml J."/>
            <person name="Haridas S."/>
            <person name="Hughes K."/>
            <person name="Justo A."/>
            <person name="Karasinski D."/>
            <person name="Kautmanova I."/>
            <person name="Kiss B."/>
            <person name="Kocsube S."/>
            <person name="Kotiranta H."/>
            <person name="LaButti K.M."/>
            <person name="Lechner B.E."/>
            <person name="Liimatainen K."/>
            <person name="Lipzen A."/>
            <person name="Lukacs Z."/>
            <person name="Mihaltcheva S."/>
            <person name="Morgado L.N."/>
            <person name="Niskanen T."/>
            <person name="Noordeloos M.E."/>
            <person name="Ohm R.A."/>
            <person name="Ortiz-Santana B."/>
            <person name="Ovrebo C."/>
            <person name="Racz N."/>
            <person name="Riley R."/>
            <person name="Savchenko A."/>
            <person name="Shiryaev A."/>
            <person name="Soop K."/>
            <person name="Spirin V."/>
            <person name="Szebenyi C."/>
            <person name="Tomsovsky M."/>
            <person name="Tulloss R.E."/>
            <person name="Uehling J."/>
            <person name="Grigoriev I.V."/>
            <person name="Vagvolgyi C."/>
            <person name="Papp T."/>
            <person name="Martin F.M."/>
            <person name="Miettinen O."/>
            <person name="Hibbett D.S."/>
            <person name="Nagy L.G."/>
        </authorList>
    </citation>
    <scope>NUCLEOTIDE SEQUENCE [LARGE SCALE GENOMIC DNA]</scope>
    <source>
        <strain evidence="1 2">NL-1719</strain>
    </source>
</reference>
<dbReference type="EMBL" id="ML208717">
    <property type="protein sequence ID" value="TFK60912.1"/>
    <property type="molecule type" value="Genomic_DNA"/>
</dbReference>
<accession>A0ACD3A5N8</accession>